<gene>
    <name evidence="1" type="ORF">HMPREF1250_0587</name>
</gene>
<evidence type="ECO:0000313" key="1">
    <source>
        <dbReference type="EMBL" id="ERT61035.1"/>
    </source>
</evidence>
<proteinExistence type="predicted"/>
<keyword evidence="2" id="KW-1185">Reference proteome</keyword>
<organism evidence="1 2">
    <name type="scientific">Megasphaera vaginalis</name>
    <name type="common">ex Srinivasan et al. 2021</name>
    <dbReference type="NCBI Taxonomy" id="1111454"/>
    <lineage>
        <taxon>Bacteria</taxon>
        <taxon>Bacillati</taxon>
        <taxon>Bacillota</taxon>
        <taxon>Negativicutes</taxon>
        <taxon>Veillonellales</taxon>
        <taxon>Veillonellaceae</taxon>
        <taxon>Megasphaera</taxon>
    </lineage>
</organism>
<comment type="caution">
    <text evidence="1">The sequence shown here is derived from an EMBL/GenBank/DDBJ whole genome shotgun (WGS) entry which is preliminary data.</text>
</comment>
<sequence length="45" mass="4959">MMAAAIKMYVAACVRAGGDILFGTDIYPPYVVSLFFDLQQSRTVK</sequence>
<dbReference type="PATRIC" id="fig|1111454.3.peg.675"/>
<dbReference type="Proteomes" id="UP000017090">
    <property type="component" value="Unassembled WGS sequence"/>
</dbReference>
<protein>
    <submittedName>
        <fullName evidence="1">Uncharacterized protein</fullName>
    </submittedName>
</protein>
<accession>U7UNX7</accession>
<dbReference type="AlphaFoldDB" id="U7UNX7"/>
<name>U7UNX7_9FIRM</name>
<reference evidence="1 2" key="1">
    <citation type="submission" date="2013-09" db="EMBL/GenBank/DDBJ databases">
        <authorList>
            <person name="Durkin A.S."/>
            <person name="Haft D.R."/>
            <person name="McCorrison J."/>
            <person name="Torralba M."/>
            <person name="Gillis M."/>
            <person name="Haft D.H."/>
            <person name="Methe B."/>
            <person name="Sutton G."/>
            <person name="Nelson K.E."/>
        </authorList>
    </citation>
    <scope>NUCLEOTIDE SEQUENCE [LARGE SCALE GENOMIC DNA]</scope>
    <source>
        <strain evidence="1 2">BV3C16-1</strain>
    </source>
</reference>
<dbReference type="EMBL" id="AWXA01000011">
    <property type="protein sequence ID" value="ERT61035.1"/>
    <property type="molecule type" value="Genomic_DNA"/>
</dbReference>
<evidence type="ECO:0000313" key="2">
    <source>
        <dbReference type="Proteomes" id="UP000017090"/>
    </source>
</evidence>
<dbReference type="STRING" id="1111454.HMPREF1250_0587"/>